<proteinExistence type="predicted"/>
<evidence type="ECO:0000256" key="4">
    <source>
        <dbReference type="ARBA" id="ARBA00060542"/>
    </source>
</evidence>
<sequence>MEPSDSPAVATTCTYYNSNDADNFYASIWGGENIHIGIYEQESDSIAQASHRTVQKLASLLKLHEDSRVLDIGAGYGGMARYLVKNTGCQVDCLNLSQVQNQRHQQLNQQQGLIGKIRIIEGNFEAIPAAEQHYDVVLSQDAILHSGNRLQVFKEVARVLKSGGEFIFTDPMQSDYCPPNILQPVLDRLNLDSMGSMSFYTQTAATVGLETIQIIEMTEQLVNHYRHILQATDEHYEKILKVCNQDYIERMKIGLNHWIEKGQQGYLVWGILHFRKK</sequence>
<dbReference type="SUPFAM" id="SSF53335">
    <property type="entry name" value="S-adenosyl-L-methionine-dependent methyltransferases"/>
    <property type="match status" value="1"/>
</dbReference>
<evidence type="ECO:0000313" key="7">
    <source>
        <dbReference type="Proteomes" id="UP000031623"/>
    </source>
</evidence>
<dbReference type="PANTHER" id="PTHR44068">
    <property type="entry name" value="ZGC:194242"/>
    <property type="match status" value="1"/>
</dbReference>
<dbReference type="InterPro" id="IPR013216">
    <property type="entry name" value="Methyltransf_11"/>
</dbReference>
<accession>A0A090BV41</accession>
<organism evidence="6 7">
    <name type="scientific">Thioploca ingrica</name>
    <dbReference type="NCBI Taxonomy" id="40754"/>
    <lineage>
        <taxon>Bacteria</taxon>
        <taxon>Pseudomonadati</taxon>
        <taxon>Pseudomonadota</taxon>
        <taxon>Gammaproteobacteria</taxon>
        <taxon>Thiotrichales</taxon>
        <taxon>Thiotrichaceae</taxon>
        <taxon>Thioploca</taxon>
    </lineage>
</organism>
<dbReference type="GO" id="GO:0052729">
    <property type="term" value="F:dimethylglycine N-methyltransferase activity"/>
    <property type="evidence" value="ECO:0007669"/>
    <property type="project" value="UniProtKB-ARBA"/>
</dbReference>
<dbReference type="OrthoDB" id="5614764at2"/>
<name>A0A090BV41_9GAMM</name>
<evidence type="ECO:0000256" key="3">
    <source>
        <dbReference type="ARBA" id="ARBA00022691"/>
    </source>
</evidence>
<keyword evidence="1 6" id="KW-0489">Methyltransferase</keyword>
<keyword evidence="3" id="KW-0949">S-adenosyl-L-methionine</keyword>
<gene>
    <name evidence="6" type="ORF">THII_1899</name>
</gene>
<feature type="domain" description="Methyltransferase type 11" evidence="5">
    <location>
        <begin position="70"/>
        <end position="168"/>
    </location>
</feature>
<dbReference type="CDD" id="cd02440">
    <property type="entry name" value="AdoMet_MTases"/>
    <property type="match status" value="1"/>
</dbReference>
<keyword evidence="2 6" id="KW-0808">Transferase</keyword>
<dbReference type="STRING" id="40754.THII_1899"/>
<dbReference type="PANTHER" id="PTHR44068:SF11">
    <property type="entry name" value="GERANYL DIPHOSPHATE 2-C-METHYLTRANSFERASE"/>
    <property type="match status" value="1"/>
</dbReference>
<dbReference type="InterPro" id="IPR050447">
    <property type="entry name" value="Erg6_SMT_methyltransf"/>
</dbReference>
<keyword evidence="7" id="KW-1185">Reference proteome</keyword>
<evidence type="ECO:0000259" key="5">
    <source>
        <dbReference type="Pfam" id="PF08241"/>
    </source>
</evidence>
<dbReference type="Pfam" id="PF08241">
    <property type="entry name" value="Methyltransf_11"/>
    <property type="match status" value="1"/>
</dbReference>
<evidence type="ECO:0000256" key="2">
    <source>
        <dbReference type="ARBA" id="ARBA00022679"/>
    </source>
</evidence>
<dbReference type="InterPro" id="IPR029063">
    <property type="entry name" value="SAM-dependent_MTases_sf"/>
</dbReference>
<comment type="pathway">
    <text evidence="4">Amine and polyamine biosynthesis; betaine biosynthesis via glycine pathway; betaine from glycine: step 3/3.</text>
</comment>
<dbReference type="FunFam" id="3.40.50.150:FF:000461">
    <property type="entry name" value="Sarcosine/dimethylglycine N-methyltransferase"/>
    <property type="match status" value="1"/>
</dbReference>
<dbReference type="Gene3D" id="3.40.50.150">
    <property type="entry name" value="Vaccinia Virus protein VP39"/>
    <property type="match status" value="1"/>
</dbReference>
<dbReference type="EMBL" id="AP014633">
    <property type="protein sequence ID" value="BAP56196.1"/>
    <property type="molecule type" value="Genomic_DNA"/>
</dbReference>
<dbReference type="KEGG" id="tig:THII_1899"/>
<protein>
    <submittedName>
        <fullName evidence="6">SAM-dependent methyltransferase</fullName>
    </submittedName>
</protein>
<dbReference type="AlphaFoldDB" id="A0A090BV41"/>
<dbReference type="Proteomes" id="UP000031623">
    <property type="component" value="Chromosome"/>
</dbReference>
<reference evidence="6 7" key="1">
    <citation type="journal article" date="2014" name="ISME J.">
        <title>Ecophysiology of Thioploca ingrica as revealed by the complete genome sequence supplemented with proteomic evidence.</title>
        <authorList>
            <person name="Kojima H."/>
            <person name="Ogura Y."/>
            <person name="Yamamoto N."/>
            <person name="Togashi T."/>
            <person name="Mori H."/>
            <person name="Watanabe T."/>
            <person name="Nemoto F."/>
            <person name="Kurokawa K."/>
            <person name="Hayashi T."/>
            <person name="Fukui M."/>
        </authorList>
    </citation>
    <scope>NUCLEOTIDE SEQUENCE [LARGE SCALE GENOMIC DNA]</scope>
</reference>
<dbReference type="HOGENOM" id="CLU_039068_6_2_6"/>
<dbReference type="GO" id="GO:0019286">
    <property type="term" value="P:glycine betaine biosynthetic process from glycine"/>
    <property type="evidence" value="ECO:0007669"/>
    <property type="project" value="UniProtKB-ARBA"/>
</dbReference>
<evidence type="ECO:0000256" key="1">
    <source>
        <dbReference type="ARBA" id="ARBA00022603"/>
    </source>
</evidence>
<dbReference type="GO" id="GO:0032259">
    <property type="term" value="P:methylation"/>
    <property type="evidence" value="ECO:0007669"/>
    <property type="project" value="UniProtKB-KW"/>
</dbReference>
<evidence type="ECO:0000313" key="6">
    <source>
        <dbReference type="EMBL" id="BAP56196.1"/>
    </source>
</evidence>